<accession>A0A5C6BE17</accession>
<dbReference type="Proteomes" id="UP000319908">
    <property type="component" value="Unassembled WGS sequence"/>
</dbReference>
<gene>
    <name evidence="1" type="ORF">Poly21_53130</name>
</gene>
<organism evidence="1 2">
    <name type="scientific">Allorhodopirellula heiligendammensis</name>
    <dbReference type="NCBI Taxonomy" id="2714739"/>
    <lineage>
        <taxon>Bacteria</taxon>
        <taxon>Pseudomonadati</taxon>
        <taxon>Planctomycetota</taxon>
        <taxon>Planctomycetia</taxon>
        <taxon>Pirellulales</taxon>
        <taxon>Pirellulaceae</taxon>
        <taxon>Allorhodopirellula</taxon>
    </lineage>
</organism>
<evidence type="ECO:0000313" key="2">
    <source>
        <dbReference type="Proteomes" id="UP000319908"/>
    </source>
</evidence>
<reference evidence="1 2" key="1">
    <citation type="journal article" date="2020" name="Antonie Van Leeuwenhoek">
        <title>Rhodopirellula heiligendammensis sp. nov., Rhodopirellula pilleata sp. nov., and Rhodopirellula solitaria sp. nov. isolated from natural or artificial marine surfaces in Northern Germany and California, USA, and emended description of the genus Rhodopirellula.</title>
        <authorList>
            <person name="Kallscheuer N."/>
            <person name="Wiegand S."/>
            <person name="Jogler M."/>
            <person name="Boedeker C."/>
            <person name="Peeters S.H."/>
            <person name="Rast P."/>
            <person name="Heuer A."/>
            <person name="Jetten M.S.M."/>
            <person name="Rohde M."/>
            <person name="Jogler C."/>
        </authorList>
    </citation>
    <scope>NUCLEOTIDE SEQUENCE [LARGE SCALE GENOMIC DNA]</scope>
    <source>
        <strain evidence="1 2">Poly21</strain>
    </source>
</reference>
<name>A0A5C6BE17_9BACT</name>
<evidence type="ECO:0000313" key="1">
    <source>
        <dbReference type="EMBL" id="TWU09982.1"/>
    </source>
</evidence>
<comment type="caution">
    <text evidence="1">The sequence shown here is derived from an EMBL/GenBank/DDBJ whole genome shotgun (WGS) entry which is preliminary data.</text>
</comment>
<sequence>MIVWDAIAAAAKLAPCRLPQGPNIAAGHNEDLVTLSRLTGMGRAAKFSAHSKTTGRDHLAKRAS</sequence>
<keyword evidence="2" id="KW-1185">Reference proteome</keyword>
<protein>
    <submittedName>
        <fullName evidence="1">Uncharacterized protein</fullName>
    </submittedName>
</protein>
<dbReference type="AlphaFoldDB" id="A0A5C6BE17"/>
<proteinExistence type="predicted"/>
<dbReference type="EMBL" id="SJPU01000005">
    <property type="protein sequence ID" value="TWU09982.1"/>
    <property type="molecule type" value="Genomic_DNA"/>
</dbReference>